<dbReference type="InterPro" id="IPR006710">
    <property type="entry name" value="Glyco_hydro_43"/>
</dbReference>
<keyword evidence="3" id="KW-0326">Glycosidase</keyword>
<dbReference type="PANTHER" id="PTHR42812:SF12">
    <property type="entry name" value="BETA-XYLOSIDASE-RELATED"/>
    <property type="match status" value="1"/>
</dbReference>
<comment type="caution">
    <text evidence="7">The sequence shown here is derived from an EMBL/GenBank/DDBJ whole genome shotgun (WGS) entry which is preliminary data.</text>
</comment>
<dbReference type="SUPFAM" id="SSF75005">
    <property type="entry name" value="Arabinanase/levansucrase/invertase"/>
    <property type="match status" value="1"/>
</dbReference>
<dbReference type="SUPFAM" id="SSF51445">
    <property type="entry name" value="(Trans)glycosidases"/>
    <property type="match status" value="1"/>
</dbReference>
<dbReference type="InterPro" id="IPR001547">
    <property type="entry name" value="Glyco_hydro_5"/>
</dbReference>
<dbReference type="RefSeq" id="WP_172271945.1">
    <property type="nucleotide sequence ID" value="NZ_CASGMU010000015.1"/>
</dbReference>
<gene>
    <name evidence="7" type="ORF">HPS56_00075</name>
</gene>
<dbReference type="InterPro" id="IPR017853">
    <property type="entry name" value="GH"/>
</dbReference>
<dbReference type="InterPro" id="IPR041542">
    <property type="entry name" value="GH43_C2"/>
</dbReference>
<dbReference type="InterPro" id="IPR023296">
    <property type="entry name" value="Glyco_hydro_beta-prop_sf"/>
</dbReference>
<dbReference type="Gene3D" id="2.60.40.1080">
    <property type="match status" value="1"/>
</dbReference>
<evidence type="ECO:0000256" key="1">
    <source>
        <dbReference type="ARBA" id="ARBA00009865"/>
    </source>
</evidence>
<dbReference type="PANTHER" id="PTHR42812">
    <property type="entry name" value="BETA-XYLOSIDASE"/>
    <property type="match status" value="1"/>
</dbReference>
<evidence type="ECO:0000259" key="6">
    <source>
        <dbReference type="Pfam" id="PF17851"/>
    </source>
</evidence>
<dbReference type="Gene3D" id="2.60.120.200">
    <property type="match status" value="1"/>
</dbReference>
<evidence type="ECO:0000256" key="4">
    <source>
        <dbReference type="SAM" id="SignalP"/>
    </source>
</evidence>
<evidence type="ECO:0000259" key="5">
    <source>
        <dbReference type="Pfam" id="PF00150"/>
    </source>
</evidence>
<dbReference type="Proteomes" id="UP000714420">
    <property type="component" value="Unassembled WGS sequence"/>
</dbReference>
<feature type="domain" description="Beta-xylosidase C-terminal Concanavalin A-like" evidence="6">
    <location>
        <begin position="696"/>
        <end position="890"/>
    </location>
</feature>
<feature type="signal peptide" evidence="4">
    <location>
        <begin position="1"/>
        <end position="23"/>
    </location>
</feature>
<evidence type="ECO:0000256" key="3">
    <source>
        <dbReference type="ARBA" id="ARBA00023295"/>
    </source>
</evidence>
<dbReference type="SUPFAM" id="SSF49899">
    <property type="entry name" value="Concanavalin A-like lectins/glucanases"/>
    <property type="match status" value="1"/>
</dbReference>
<evidence type="ECO:0000313" key="8">
    <source>
        <dbReference type="Proteomes" id="UP000714420"/>
    </source>
</evidence>
<reference evidence="7 8" key="1">
    <citation type="submission" date="2020-05" db="EMBL/GenBank/DDBJ databases">
        <title>Distinct polysaccharide utilization as determinants for interspecies competition between intestinal Prevotella spp.</title>
        <authorList>
            <person name="Galvez E.J.C."/>
            <person name="Iljazovic A."/>
            <person name="Strowig T."/>
        </authorList>
    </citation>
    <scope>NUCLEOTIDE SEQUENCE [LARGE SCALE GENOMIC DNA]</scope>
    <source>
        <strain evidence="7 8">PMUR</strain>
    </source>
</reference>
<dbReference type="InterPro" id="IPR013320">
    <property type="entry name" value="ConA-like_dom_sf"/>
</dbReference>
<organism evidence="7 8">
    <name type="scientific">Xylanibacter muris</name>
    <dbReference type="NCBI Taxonomy" id="2736290"/>
    <lineage>
        <taxon>Bacteria</taxon>
        <taxon>Pseudomonadati</taxon>
        <taxon>Bacteroidota</taxon>
        <taxon>Bacteroidia</taxon>
        <taxon>Bacteroidales</taxon>
        <taxon>Prevotellaceae</taxon>
        <taxon>Xylanibacter</taxon>
    </lineage>
</organism>
<protein>
    <submittedName>
        <fullName evidence="7">Family 43 glycosylhydrolase</fullName>
    </submittedName>
</protein>
<feature type="domain" description="Glycoside hydrolase family 5" evidence="5">
    <location>
        <begin position="80"/>
        <end position="290"/>
    </location>
</feature>
<keyword evidence="8" id="KW-1185">Reference proteome</keyword>
<dbReference type="Pfam" id="PF00150">
    <property type="entry name" value="Cellulase"/>
    <property type="match status" value="1"/>
</dbReference>
<dbReference type="CDD" id="cd09001">
    <property type="entry name" value="GH43_FsAxh1-like"/>
    <property type="match status" value="1"/>
</dbReference>
<sequence>MKKTLNRFLMFLCLLVISAELRAWEGMAMPRLRVEGRYLKDSHGNIVNLHGFAQTYSPWFNEHGKYWTNYDVAGCLKYNKRLIDEIMKAGWKMNFVRMHMDPYWSNVPGKPTTGENDISAYSSVRFEKYLDQVFIPMAEYAVSKGLYVVMRPPGVCPEKIKVNDSYHLYLQRVWKIVASHPKLRNHPNIMFELANEPINILGPDGTYGASSQGHFDKLKEYFQKIVDIIRAQGCDNILWIPGLGYQSLYKGYAVNPIEGSNIGYAVHIYPGWFGSGNGYANFQKGWDDDVKPVADFAPICVTEMDWADEKYNASWGKEHTGTAGGSGFGANFKKITDDSGNVSWLLFTGPEWLAKFKDEAPAPGEEYTFLTDPEACPWPVYHWYIDYATENYPRPDFTYRSHSDNGDGTYTNPVIFADFPDPDVIRVGDWFYMVSTTMHIFPGATILKSRDLVNWEYCCNPLERIELSDAYNLENGQNRYGHGQWATALQYHDGKFYMLFSTLDEGGYLLTATDIDGDWEMKKLQEGFYDPGILFDDNGKTYVVYGINKLRIAEVDEDFNKVPGGDKEVASFSFREGLEGSKLYKIGGYYYIYATYGGWPAFQTVFRSKDIYGPYEEKKLIDDGNIHQGALVETQTGEWWTMLFADRGAYGRLPNLQPVTWKDGWPEIGENGKGVTTYRKPSVGRDYPICSLPTNDNFRHYRLGMQWGWNHNPDKSRWSLTERAGYLRMHTASVSGALHEAKNTLTQRIMGYGEDLAGSYGTVKMETGSMLEGDIAGLAVFQDPYAFIGVKVIGGERHIVYGVSQVTSADGKKELTGPAVEGDVIYLRTVTDYNTSKATFWYSTDNTDYRRFGDEFEMKYNLTVFTGNKFAIFNYATASLGGYVDVDWFSTEPAYDESFYYDNSFTGYSEESLTLKELSIDGGDEVTLLTGTSSSVAVKAVYADGHTEDVTMAAQYENTDPSVVSIVNGRMQALKDGESIVTVSYTGPLGHNCSRTVKVIATTFPLTSALFNPNIWETGSFNENTRTLITGKYGFGGWTYNNGVDLSEYKYLVAKFGNSESGSFSLRLFDENSYWTKPATYDIRGSRQVVVKLHEAYKTKDDGTKVKFDPSHVYIVGFWSTGGKPLIIDKVYLTNADDYSEPLSVQDIISGEDVSVDVYTLQGICVRRQVSRGEAVKGLPAGMYVVGGKLIAVGGYGNR</sequence>
<dbReference type="EMBL" id="JABKKF010000001">
    <property type="protein sequence ID" value="NPD90767.1"/>
    <property type="molecule type" value="Genomic_DNA"/>
</dbReference>
<evidence type="ECO:0000256" key="2">
    <source>
        <dbReference type="ARBA" id="ARBA00022801"/>
    </source>
</evidence>
<comment type="similarity">
    <text evidence="1">Belongs to the glycosyl hydrolase 43 family.</text>
</comment>
<dbReference type="Pfam" id="PF04616">
    <property type="entry name" value="Glyco_hydro_43"/>
    <property type="match status" value="1"/>
</dbReference>
<dbReference type="Gene3D" id="3.20.20.80">
    <property type="entry name" value="Glycosidases"/>
    <property type="match status" value="1"/>
</dbReference>
<keyword evidence="4" id="KW-0732">Signal</keyword>
<keyword evidence="2" id="KW-0378">Hydrolase</keyword>
<dbReference type="Gene3D" id="2.115.10.20">
    <property type="entry name" value="Glycosyl hydrolase domain, family 43"/>
    <property type="match status" value="1"/>
</dbReference>
<accession>A0ABX2AJU3</accession>
<dbReference type="InterPro" id="IPR051795">
    <property type="entry name" value="Glycosyl_Hydrlase_43"/>
</dbReference>
<proteinExistence type="inferred from homology"/>
<dbReference type="Pfam" id="PF17851">
    <property type="entry name" value="GH43_C2"/>
    <property type="match status" value="1"/>
</dbReference>
<feature type="chain" id="PRO_5047229869" evidence="4">
    <location>
        <begin position="24"/>
        <end position="1199"/>
    </location>
</feature>
<name>A0ABX2AJU3_9BACT</name>
<evidence type="ECO:0000313" key="7">
    <source>
        <dbReference type="EMBL" id="NPD90767.1"/>
    </source>
</evidence>